<name>A0A2U8QZ48_9FLAO</name>
<dbReference type="Pfam" id="PF19783">
    <property type="entry name" value="DUF6268"/>
    <property type="match status" value="1"/>
</dbReference>
<gene>
    <name evidence="2" type="ORF">DI487_15580</name>
</gene>
<evidence type="ECO:0000259" key="1">
    <source>
        <dbReference type="Pfam" id="PF19783"/>
    </source>
</evidence>
<proteinExistence type="predicted"/>
<reference evidence="2 3" key="1">
    <citation type="submission" date="2018-05" db="EMBL/GenBank/DDBJ databases">
        <title>Flavobacterium sp. MEBiC07310.</title>
        <authorList>
            <person name="Baek K."/>
        </authorList>
    </citation>
    <scope>NUCLEOTIDE SEQUENCE [LARGE SCALE GENOMIC DNA]</scope>
    <source>
        <strain evidence="2 3">MEBiC07310</strain>
    </source>
</reference>
<dbReference type="AlphaFoldDB" id="A0A2U8QZ48"/>
<dbReference type="EMBL" id="CP029463">
    <property type="protein sequence ID" value="AWM15134.1"/>
    <property type="molecule type" value="Genomic_DNA"/>
</dbReference>
<feature type="domain" description="DUF6268" evidence="1">
    <location>
        <begin position="62"/>
        <end position="219"/>
    </location>
</feature>
<evidence type="ECO:0000313" key="3">
    <source>
        <dbReference type="Proteomes" id="UP000245429"/>
    </source>
</evidence>
<sequence length="258" mass="30755">MKYEDIDGYVTSWDAFINYPIKKVNKSVFLGKMQLIARSFVDLEDSYNQKVYGLENNFFWNTTLANQDKWIVWGQAGLFSDFVDISEKDIRYSIGFHYLDYWHDRLKTGYGIGYSRQFYGHQINPFLSIDYRINPKLKLTGMLPVRPKLTYQMTENWSWSNEFYGNVDTFRLSETEYENSFIRINNWYYLSKIEYLLKKHHLFTIGVGFDFAHNLKFYNDSNAGTITLFTFDLNEAVKPVSELKTRGFKFQVSYRFIL</sequence>
<organism evidence="2 3">
    <name type="scientific">Flavobacterium sediminis</name>
    <dbReference type="NCBI Taxonomy" id="2201181"/>
    <lineage>
        <taxon>Bacteria</taxon>
        <taxon>Pseudomonadati</taxon>
        <taxon>Bacteroidota</taxon>
        <taxon>Flavobacteriia</taxon>
        <taxon>Flavobacteriales</taxon>
        <taxon>Flavobacteriaceae</taxon>
        <taxon>Flavobacterium</taxon>
    </lineage>
</organism>
<accession>A0A2U8QZ48</accession>
<evidence type="ECO:0000313" key="2">
    <source>
        <dbReference type="EMBL" id="AWM15134.1"/>
    </source>
</evidence>
<dbReference type="Proteomes" id="UP000245429">
    <property type="component" value="Chromosome"/>
</dbReference>
<dbReference type="InterPro" id="IPR046235">
    <property type="entry name" value="DUF6268"/>
</dbReference>
<keyword evidence="3" id="KW-1185">Reference proteome</keyword>
<protein>
    <recommendedName>
        <fullName evidence="1">DUF6268 domain-containing protein</fullName>
    </recommendedName>
</protein>
<dbReference type="KEGG" id="fse:DI487_15580"/>